<keyword evidence="5" id="KW-0472">Membrane</keyword>
<dbReference type="Gene3D" id="1.20.1070.10">
    <property type="entry name" value="Rhodopsin 7-helix transmembrane proteins"/>
    <property type="match status" value="1"/>
</dbReference>
<dbReference type="SUPFAM" id="SSF81321">
    <property type="entry name" value="Family A G protein-coupled receptor-like"/>
    <property type="match status" value="1"/>
</dbReference>
<dbReference type="InterPro" id="IPR053071">
    <property type="entry name" value="GPCR1-related_rcpt"/>
</dbReference>
<dbReference type="PANTHER" id="PTHR47023:SF1">
    <property type="entry name" value="SEX PEPTIDE RECEPTOR"/>
    <property type="match status" value="1"/>
</dbReference>
<dbReference type="InterPro" id="IPR000276">
    <property type="entry name" value="GPCR_Rhodpsn"/>
</dbReference>
<dbReference type="CDD" id="cd14978">
    <property type="entry name" value="7tmA_FMRFamide_R-like"/>
    <property type="match status" value="1"/>
</dbReference>
<name>A0A7R8W2D0_9CRUS</name>
<reference evidence="6" key="1">
    <citation type="submission" date="2020-11" db="EMBL/GenBank/DDBJ databases">
        <authorList>
            <person name="Tran Van P."/>
        </authorList>
    </citation>
    <scope>NUCLEOTIDE SEQUENCE</scope>
</reference>
<accession>A0A7R8W2D0</accession>
<dbReference type="OrthoDB" id="5962323at2759"/>
<evidence type="ECO:0000256" key="5">
    <source>
        <dbReference type="ARBA" id="ARBA00023136"/>
    </source>
</evidence>
<dbReference type="PANTHER" id="PTHR47023">
    <property type="entry name" value="SEX PEPTIDE RECEPTOR"/>
    <property type="match status" value="1"/>
</dbReference>
<comment type="similarity">
    <text evidence="2">Belongs to the G-protein coupled receptor 1 family.</text>
</comment>
<dbReference type="Pfam" id="PF00001">
    <property type="entry name" value="7tm_1"/>
    <property type="match status" value="1"/>
</dbReference>
<proteinExistence type="inferred from homology"/>
<evidence type="ECO:0000256" key="4">
    <source>
        <dbReference type="ARBA" id="ARBA00022989"/>
    </source>
</evidence>
<protein>
    <submittedName>
        <fullName evidence="6">Uncharacterized protein</fullName>
    </submittedName>
</protein>
<evidence type="ECO:0000313" key="6">
    <source>
        <dbReference type="EMBL" id="CAD7223049.1"/>
    </source>
</evidence>
<keyword evidence="3" id="KW-0812">Transmembrane</keyword>
<dbReference type="EMBL" id="OB660143">
    <property type="protein sequence ID" value="CAD7223049.1"/>
    <property type="molecule type" value="Genomic_DNA"/>
</dbReference>
<organism evidence="6">
    <name type="scientific">Cyprideis torosa</name>
    <dbReference type="NCBI Taxonomy" id="163714"/>
    <lineage>
        <taxon>Eukaryota</taxon>
        <taxon>Metazoa</taxon>
        <taxon>Ecdysozoa</taxon>
        <taxon>Arthropoda</taxon>
        <taxon>Crustacea</taxon>
        <taxon>Oligostraca</taxon>
        <taxon>Ostracoda</taxon>
        <taxon>Podocopa</taxon>
        <taxon>Podocopida</taxon>
        <taxon>Cytherocopina</taxon>
        <taxon>Cytheroidea</taxon>
        <taxon>Cytherideidae</taxon>
        <taxon>Cyprideis</taxon>
    </lineage>
</organism>
<dbReference type="GO" id="GO:0004930">
    <property type="term" value="F:G protein-coupled receptor activity"/>
    <property type="evidence" value="ECO:0007669"/>
    <property type="project" value="InterPro"/>
</dbReference>
<dbReference type="AlphaFoldDB" id="A0A7R8W2D0"/>
<dbReference type="InterPro" id="IPR017452">
    <property type="entry name" value="GPCR_Rhodpsn_7TM"/>
</dbReference>
<evidence type="ECO:0000256" key="2">
    <source>
        <dbReference type="ARBA" id="ARBA00010663"/>
    </source>
</evidence>
<comment type="subcellular location">
    <subcellularLocation>
        <location evidence="1">Membrane</location>
    </subcellularLocation>
</comment>
<keyword evidence="4" id="KW-1133">Transmembrane helix</keyword>
<dbReference type="PRINTS" id="PR00237">
    <property type="entry name" value="GPCRRHODOPSN"/>
</dbReference>
<sequence>MFCDSPPCVEEEESEESILIHRTDALVAPDEELFLASAGQNDEFQTGNFTTIIEPVFCNASLSLAQPGYRVDSIYPSEFAVPLYGQVMPVLLIVTVIANTLIILVLSKRHMRSPTNMVLLAMALADMFTMLFPSPWLFYIYTLENYTEPIHPVSVCYAYVFMQEVMPNLFHTASIWLTLALAIQRYIYVCHPTVAVTWCTLPRVKWAIGWIFFLATLHQMTHLMTFNFKPQLTCHEGRVIESCNTILAVWLHGWEDYYYNLYYWFRVLFVHTLPCIVLVMLNLRLFSALRAAEEKRRRLVRDNRNSKESRKMRDSQSTTFMLIVVVTVFLIVEIPLAVITTLHIISVTTGMDALDYSKLPVMILFSNFVIACSYPINFAIYCGMSKVFRQTFSELFISSTTKGAAEVGNSRYSVANGTRTQTNETVV</sequence>
<evidence type="ECO:0000256" key="3">
    <source>
        <dbReference type="ARBA" id="ARBA00022692"/>
    </source>
</evidence>
<dbReference type="PROSITE" id="PS50262">
    <property type="entry name" value="G_PROTEIN_RECEP_F1_2"/>
    <property type="match status" value="1"/>
</dbReference>
<dbReference type="GO" id="GO:0016020">
    <property type="term" value="C:membrane"/>
    <property type="evidence" value="ECO:0007669"/>
    <property type="project" value="UniProtKB-SubCell"/>
</dbReference>
<gene>
    <name evidence="6" type="ORF">CTOB1V02_LOCUS1044</name>
</gene>
<evidence type="ECO:0000256" key="1">
    <source>
        <dbReference type="ARBA" id="ARBA00004370"/>
    </source>
</evidence>